<comment type="caution">
    <text evidence="2">The sequence shown here is derived from an EMBL/GenBank/DDBJ whole genome shotgun (WGS) entry which is preliminary data.</text>
</comment>
<evidence type="ECO:0000259" key="1">
    <source>
        <dbReference type="Pfam" id="PF13274"/>
    </source>
</evidence>
<reference evidence="2 3" key="1">
    <citation type="journal article" date="2015" name="Genome Announc.">
        <title>Expanding the biotechnology potential of lactobacilli through comparative genomics of 213 strains and associated genera.</title>
        <authorList>
            <person name="Sun Z."/>
            <person name="Harris H.M."/>
            <person name="McCann A."/>
            <person name="Guo C."/>
            <person name="Argimon S."/>
            <person name="Zhang W."/>
            <person name="Yang X."/>
            <person name="Jeffery I.B."/>
            <person name="Cooney J.C."/>
            <person name="Kagawa T.F."/>
            <person name="Liu W."/>
            <person name="Song Y."/>
            <person name="Salvetti E."/>
            <person name="Wrobel A."/>
            <person name="Rasinkangas P."/>
            <person name="Parkhill J."/>
            <person name="Rea M.C."/>
            <person name="O'Sullivan O."/>
            <person name="Ritari J."/>
            <person name="Douillard F.P."/>
            <person name="Paul Ross R."/>
            <person name="Yang R."/>
            <person name="Briner A.E."/>
            <person name="Felis G.E."/>
            <person name="de Vos W.M."/>
            <person name="Barrangou R."/>
            <person name="Klaenhammer T.R."/>
            <person name="Caufield P.W."/>
            <person name="Cui Y."/>
            <person name="Zhang H."/>
            <person name="O'Toole P.W."/>
        </authorList>
    </citation>
    <scope>NUCLEOTIDE SEQUENCE [LARGE SCALE GENOMIC DNA]</scope>
    <source>
        <strain evidence="2 3">DSM 22689</strain>
    </source>
</reference>
<dbReference type="Proteomes" id="UP000051586">
    <property type="component" value="Unassembled WGS sequence"/>
</dbReference>
<protein>
    <submittedName>
        <fullName evidence="2">Phage protein</fullName>
    </submittedName>
</protein>
<accession>A0A0R2CFH7</accession>
<name>A0A0R2CFH7_9LACO</name>
<organism evidence="2 3">
    <name type="scientific">Fructilactobacillus florum DSM 22689 = JCM 16035</name>
    <dbReference type="NCBI Taxonomy" id="1423745"/>
    <lineage>
        <taxon>Bacteria</taxon>
        <taxon>Bacillati</taxon>
        <taxon>Bacillota</taxon>
        <taxon>Bacilli</taxon>
        <taxon>Lactobacillales</taxon>
        <taxon>Lactobacillaceae</taxon>
        <taxon>Fructilactobacillus</taxon>
    </lineage>
</organism>
<dbReference type="PATRIC" id="fig|1423745.4.peg.258"/>
<dbReference type="STRING" id="1423745.GCA_001311215_01711"/>
<feature type="domain" description="Antitoxin SocA-like Panacea" evidence="1">
    <location>
        <begin position="30"/>
        <end position="142"/>
    </location>
</feature>
<evidence type="ECO:0000313" key="2">
    <source>
        <dbReference type="EMBL" id="KRM90058.1"/>
    </source>
</evidence>
<proteinExistence type="predicted"/>
<sequence length="168" mass="20322">MIIMAKSLGVSDYVITTAMSKQKPVSNLKLQKIMYFLNVIHLLEYKNPLIDDDNFEKWDYGPVIHEVYSEYSSNGSQEIKKPKRHIKNRELINGEYKDEPYDNDFFELNEEDKRFINDNIDSFIDENPFFLVEKTHEEPQWKDKLNYNYDNDLTLKYFENPKNRFWEK</sequence>
<dbReference type="Pfam" id="PF13274">
    <property type="entry name" value="SocA_Panacea"/>
    <property type="match status" value="1"/>
</dbReference>
<dbReference type="InterPro" id="IPR025272">
    <property type="entry name" value="SocA_Panacea"/>
</dbReference>
<gene>
    <name evidence="2" type="ORF">FC87_GL000251</name>
</gene>
<dbReference type="EMBL" id="AYZI01000010">
    <property type="protein sequence ID" value="KRM90058.1"/>
    <property type="molecule type" value="Genomic_DNA"/>
</dbReference>
<dbReference type="AlphaFoldDB" id="A0A0R2CFH7"/>
<evidence type="ECO:0000313" key="3">
    <source>
        <dbReference type="Proteomes" id="UP000051586"/>
    </source>
</evidence>